<accession>A0ABX7NP65</accession>
<name>A0ABX7NP65_9BACT</name>
<feature type="region of interest" description="Disordered" evidence="1">
    <location>
        <begin position="110"/>
        <end position="145"/>
    </location>
</feature>
<keyword evidence="3" id="KW-1185">Reference proteome</keyword>
<organism evidence="2 3">
    <name type="scientific">Pyxidicoccus parkwayensis</name>
    <dbReference type="NCBI Taxonomy" id="2813578"/>
    <lineage>
        <taxon>Bacteria</taxon>
        <taxon>Pseudomonadati</taxon>
        <taxon>Myxococcota</taxon>
        <taxon>Myxococcia</taxon>
        <taxon>Myxococcales</taxon>
        <taxon>Cystobacterineae</taxon>
        <taxon>Myxococcaceae</taxon>
        <taxon>Pyxidicoccus</taxon>
    </lineage>
</organism>
<dbReference type="Proteomes" id="UP000662747">
    <property type="component" value="Chromosome"/>
</dbReference>
<dbReference type="InterPro" id="IPR011990">
    <property type="entry name" value="TPR-like_helical_dom_sf"/>
</dbReference>
<evidence type="ECO:0000313" key="2">
    <source>
        <dbReference type="EMBL" id="QSQ20218.1"/>
    </source>
</evidence>
<evidence type="ECO:0000313" key="3">
    <source>
        <dbReference type="Proteomes" id="UP000662747"/>
    </source>
</evidence>
<protein>
    <recommendedName>
        <fullName evidence="4">Tetratricopeptide repeat protein</fullName>
    </recommendedName>
</protein>
<evidence type="ECO:0000256" key="1">
    <source>
        <dbReference type="SAM" id="MobiDB-lite"/>
    </source>
</evidence>
<evidence type="ECO:0008006" key="4">
    <source>
        <dbReference type="Google" id="ProtNLM"/>
    </source>
</evidence>
<dbReference type="Gene3D" id="1.25.40.10">
    <property type="entry name" value="Tetratricopeptide repeat domain"/>
    <property type="match status" value="1"/>
</dbReference>
<gene>
    <name evidence="2" type="ORF">JY651_33825</name>
</gene>
<dbReference type="RefSeq" id="WP_206721799.1">
    <property type="nucleotide sequence ID" value="NZ_CP071090.1"/>
</dbReference>
<reference evidence="2 3" key="1">
    <citation type="submission" date="2021-02" db="EMBL/GenBank/DDBJ databases">
        <title>De Novo genome assembly of isolated myxobacteria.</title>
        <authorList>
            <person name="Stevens D.C."/>
        </authorList>
    </citation>
    <scope>NUCLEOTIDE SEQUENCE [LARGE SCALE GENOMIC DNA]</scope>
    <source>
        <strain evidence="3">SCPEA02</strain>
    </source>
</reference>
<feature type="compositionally biased region" description="Pro residues" evidence="1">
    <location>
        <begin position="113"/>
        <end position="131"/>
    </location>
</feature>
<proteinExistence type="predicted"/>
<dbReference type="EMBL" id="CP071090">
    <property type="protein sequence ID" value="QSQ20218.1"/>
    <property type="molecule type" value="Genomic_DNA"/>
</dbReference>
<sequence length="277" mass="29603">MRPSVLLCVVWLLPLAALAQSRGVALYERGEYAQARRALESELRGSKLAERDRATARLYLAASLYELDDMDATRAQLEELARSYPDQTVDPALFPPEFVVLAAEARKRVLPERTPPPPEPKPRLEMPPPPVVKAHEAPEEPEELVSQRRARLLPEVFGFMDPIGKSVGVGGGLTYSGGTLEVGARALLGDQVGVGVQVGLVLGGDASRPHVALRATAIPGLSAYGGGPVVGVRIAMGPRFTALVDVGAEYFSVSDHENYRTLALTASAGFGFDLLSP</sequence>